<dbReference type="RefSeq" id="WP_330095053.1">
    <property type="nucleotide sequence ID" value="NZ_JAUZMY010000045.1"/>
</dbReference>
<evidence type="ECO:0000256" key="1">
    <source>
        <dbReference type="SAM" id="MobiDB-lite"/>
    </source>
</evidence>
<organism evidence="2 3">
    <name type="scientific">Nocardiopsis codii</name>
    <dbReference type="NCBI Taxonomy" id="3065942"/>
    <lineage>
        <taxon>Bacteria</taxon>
        <taxon>Bacillati</taxon>
        <taxon>Actinomycetota</taxon>
        <taxon>Actinomycetes</taxon>
        <taxon>Streptosporangiales</taxon>
        <taxon>Nocardiopsidaceae</taxon>
        <taxon>Nocardiopsis</taxon>
    </lineage>
</organism>
<evidence type="ECO:0008006" key="4">
    <source>
        <dbReference type="Google" id="ProtNLM"/>
    </source>
</evidence>
<protein>
    <recommendedName>
        <fullName evidence="4">HicB family protein</fullName>
    </recommendedName>
</protein>
<evidence type="ECO:0000313" key="3">
    <source>
        <dbReference type="Proteomes" id="UP001356095"/>
    </source>
</evidence>
<evidence type="ECO:0000313" key="2">
    <source>
        <dbReference type="EMBL" id="MEE2041293.1"/>
    </source>
</evidence>
<name>A0ABU7KGF5_9ACTN</name>
<keyword evidence="3" id="KW-1185">Reference proteome</keyword>
<comment type="caution">
    <text evidence="2">The sequence shown here is derived from an EMBL/GenBank/DDBJ whole genome shotgun (WGS) entry which is preliminary data.</text>
</comment>
<feature type="region of interest" description="Disordered" evidence="1">
    <location>
        <begin position="118"/>
        <end position="142"/>
    </location>
</feature>
<gene>
    <name evidence="2" type="ORF">Q8791_29115</name>
</gene>
<dbReference type="EMBL" id="JAUZMY010000045">
    <property type="protein sequence ID" value="MEE2041293.1"/>
    <property type="molecule type" value="Genomic_DNA"/>
</dbReference>
<reference evidence="2 3" key="1">
    <citation type="submission" date="2023-08" db="EMBL/GenBank/DDBJ databases">
        <authorList>
            <person name="Girao M."/>
            <person name="Carvalho M.F."/>
        </authorList>
    </citation>
    <scope>NUCLEOTIDE SEQUENCE [LARGE SCALE GENOMIC DNA]</scope>
    <source>
        <strain evidence="2 3">CT-R113</strain>
    </source>
</reference>
<dbReference type="Proteomes" id="UP001356095">
    <property type="component" value="Unassembled WGS sequence"/>
</dbReference>
<proteinExistence type="predicted"/>
<sequence length="142" mass="15292">MKPVYMLDVVRDGTRWSGTVAEHHVHTHGRTLAEVESAARDALALVLDVPPAEVAVELRGESPLLEAHDHARTARARAQERERAALADVARELAAHRVSRADIARLTRTTPGAVIRAIRPRPDGGGDTLSGNVLPARGDDPI</sequence>
<accession>A0ABU7KGF5</accession>